<dbReference type="EMBL" id="CBWN010000016">
    <property type="protein sequence ID" value="CDL24736.1"/>
    <property type="molecule type" value="Genomic_DNA"/>
</dbReference>
<evidence type="ECO:0000313" key="1">
    <source>
        <dbReference type="EMBL" id="CDL24736.1"/>
    </source>
</evidence>
<dbReference type="AlphaFoldDB" id="W1ERN2"/>
<name>W1ERN2_ECOLX</name>
<comment type="caution">
    <text evidence="1">The sequence shown here is derived from an EMBL/GenBank/DDBJ whole genome shotgun (WGS) entry which is preliminary data.</text>
</comment>
<evidence type="ECO:0000313" key="2">
    <source>
        <dbReference type="Proteomes" id="UP000019199"/>
    </source>
</evidence>
<organism evidence="1 2">
    <name type="scientific">Escherichia coli ISC7</name>
    <dbReference type="NCBI Taxonomy" id="1432555"/>
    <lineage>
        <taxon>Bacteria</taxon>
        <taxon>Pseudomonadati</taxon>
        <taxon>Pseudomonadota</taxon>
        <taxon>Gammaproteobacteria</taxon>
        <taxon>Enterobacterales</taxon>
        <taxon>Enterobacteriaceae</taxon>
        <taxon>Escherichia</taxon>
    </lineage>
</organism>
<accession>W1ERN2</accession>
<sequence>MLRPSLPYSDPDDPSIRLAYPLDKQIFDMNILIVVNLLEKKTT</sequence>
<protein>
    <submittedName>
        <fullName evidence="1">Uncharacterized protein</fullName>
    </submittedName>
</protein>
<proteinExistence type="predicted"/>
<reference evidence="1 2" key="1">
    <citation type="submission" date="2013-10" db="EMBL/GenBank/DDBJ databases">
        <title>Antibiotic resistance diversity of beta-lactamase producers in the General Hospital Vienna.</title>
        <authorList>
            <person name="Barisic I."/>
            <person name="Mitteregger D."/>
            <person name="Hirschl A.M."/>
            <person name="Noehammer C."/>
            <person name="Wiesinger-Mayr H."/>
        </authorList>
    </citation>
    <scope>NUCLEOTIDE SEQUENCE [LARGE SCALE GENOMIC DNA]</scope>
    <source>
        <strain evidence="1 2">ISC7</strain>
    </source>
</reference>
<dbReference type="Proteomes" id="UP000019199">
    <property type="component" value="Unassembled WGS sequence"/>
</dbReference>